<feature type="non-terminal residue" evidence="4">
    <location>
        <position position="1"/>
    </location>
</feature>
<dbReference type="PROSITE" id="PS01278">
    <property type="entry name" value="MTTASE_RADICAL"/>
    <property type="match status" value="1"/>
</dbReference>
<evidence type="ECO:0000259" key="3">
    <source>
        <dbReference type="PROSITE" id="PS51918"/>
    </source>
</evidence>
<accession>X0V715</accession>
<comment type="caution">
    <text evidence="4">The sequence shown here is derived from an EMBL/GenBank/DDBJ whole genome shotgun (WGS) entry which is preliminary data.</text>
</comment>
<dbReference type="InterPro" id="IPR058240">
    <property type="entry name" value="rSAM_sf"/>
</dbReference>
<dbReference type="InterPro" id="IPR007197">
    <property type="entry name" value="rSAM"/>
</dbReference>
<dbReference type="GO" id="GO:0035598">
    <property type="term" value="F:tRNA (N(6)-L-threonylcarbamoyladenosine(37)-C(2))-methylthiotransferase activity"/>
    <property type="evidence" value="ECO:0007669"/>
    <property type="project" value="TreeGrafter"/>
</dbReference>
<evidence type="ECO:0000313" key="4">
    <source>
        <dbReference type="EMBL" id="GAF96435.1"/>
    </source>
</evidence>
<dbReference type="SFLD" id="SFLDS00029">
    <property type="entry name" value="Radical_SAM"/>
    <property type="match status" value="1"/>
</dbReference>
<dbReference type="AlphaFoldDB" id="X0V715"/>
<name>X0V715_9ZZZZ</name>
<dbReference type="Pfam" id="PF04055">
    <property type="entry name" value="Radical_SAM"/>
    <property type="match status" value="1"/>
</dbReference>
<gene>
    <name evidence="4" type="ORF">S01H1_23296</name>
</gene>
<proteinExistence type="predicted"/>
<dbReference type="GO" id="GO:0051539">
    <property type="term" value="F:4 iron, 4 sulfur cluster binding"/>
    <property type="evidence" value="ECO:0007669"/>
    <property type="project" value="InterPro"/>
</dbReference>
<evidence type="ECO:0000256" key="1">
    <source>
        <dbReference type="ARBA" id="ARBA00001966"/>
    </source>
</evidence>
<dbReference type="PANTHER" id="PTHR11918:SF45">
    <property type="entry name" value="THREONYLCARBAMOYLADENOSINE TRNA METHYLTHIOTRANSFERASE"/>
    <property type="match status" value="1"/>
</dbReference>
<dbReference type="PANTHER" id="PTHR11918">
    <property type="entry name" value="RADICAL SAM PROTEINS"/>
    <property type="match status" value="1"/>
</dbReference>
<organism evidence="4">
    <name type="scientific">marine sediment metagenome</name>
    <dbReference type="NCBI Taxonomy" id="412755"/>
    <lineage>
        <taxon>unclassified sequences</taxon>
        <taxon>metagenomes</taxon>
        <taxon>ecological metagenomes</taxon>
    </lineage>
</organism>
<dbReference type="PROSITE" id="PS51918">
    <property type="entry name" value="RADICAL_SAM"/>
    <property type="match status" value="1"/>
</dbReference>
<keyword evidence="2" id="KW-0808">Transferase</keyword>
<feature type="domain" description="Radical SAM core" evidence="3">
    <location>
        <begin position="1"/>
        <end position="152"/>
    </location>
</feature>
<dbReference type="InterPro" id="IPR020612">
    <property type="entry name" value="Methylthiotransferase_CS"/>
</dbReference>
<evidence type="ECO:0000256" key="2">
    <source>
        <dbReference type="ARBA" id="ARBA00022679"/>
    </source>
</evidence>
<protein>
    <recommendedName>
        <fullName evidence="3">Radical SAM core domain-containing protein</fullName>
    </recommendedName>
</protein>
<reference evidence="4" key="1">
    <citation type="journal article" date="2014" name="Front. Microbiol.">
        <title>High frequency of phylogenetically diverse reductive dehalogenase-homologous genes in deep subseafloor sedimentary metagenomes.</title>
        <authorList>
            <person name="Kawai M."/>
            <person name="Futagami T."/>
            <person name="Toyoda A."/>
            <person name="Takaki Y."/>
            <person name="Nishi S."/>
            <person name="Hori S."/>
            <person name="Arai W."/>
            <person name="Tsubouchi T."/>
            <person name="Morono Y."/>
            <person name="Uchiyama I."/>
            <person name="Ito T."/>
            <person name="Fujiyama A."/>
            <person name="Inagaki F."/>
            <person name="Takami H."/>
        </authorList>
    </citation>
    <scope>NUCLEOTIDE SEQUENCE</scope>
    <source>
        <strain evidence="4">Expedition CK06-06</strain>
    </source>
</reference>
<sequence>VKIQDGCNNRCAYCIVSLARGRERSRPRENILAEIEALVAAGCKEVVLTGVHIGGYGRDLGTGLGQLIEDILTETMVPRLRLSSIEPWDLKLSLLRLWENPRLCRHLHLPLQSGCDATLQRMGRRYTTSQYARLVAAACRLIPDLAVTTDII</sequence>
<feature type="non-terminal residue" evidence="4">
    <location>
        <position position="152"/>
    </location>
</feature>
<dbReference type="EMBL" id="BARS01013403">
    <property type="protein sequence ID" value="GAF96435.1"/>
    <property type="molecule type" value="Genomic_DNA"/>
</dbReference>
<dbReference type="SUPFAM" id="SSF102114">
    <property type="entry name" value="Radical SAM enzymes"/>
    <property type="match status" value="1"/>
</dbReference>
<dbReference type="SFLD" id="SFLDG01082">
    <property type="entry name" value="B12-binding_domain_containing"/>
    <property type="match status" value="1"/>
</dbReference>
<comment type="cofactor">
    <cofactor evidence="1">
        <name>[4Fe-4S] cluster</name>
        <dbReference type="ChEBI" id="CHEBI:49883"/>
    </cofactor>
</comment>
<dbReference type="InterPro" id="IPR023404">
    <property type="entry name" value="rSAM_horseshoe"/>
</dbReference>
<dbReference type="Gene3D" id="3.80.30.20">
    <property type="entry name" value="tm_1862 like domain"/>
    <property type="match status" value="1"/>
</dbReference>